<accession>A0ABP6B4S9</accession>
<evidence type="ECO:0000313" key="2">
    <source>
        <dbReference type="Proteomes" id="UP001499978"/>
    </source>
</evidence>
<dbReference type="EMBL" id="BAAARY010000027">
    <property type="protein sequence ID" value="GAA2531650.1"/>
    <property type="molecule type" value="Genomic_DNA"/>
</dbReference>
<protein>
    <submittedName>
        <fullName evidence="1">Uncharacterized protein</fullName>
    </submittedName>
</protein>
<keyword evidence="2" id="KW-1185">Reference proteome</keyword>
<comment type="caution">
    <text evidence="1">The sequence shown here is derived from an EMBL/GenBank/DDBJ whole genome shotgun (WGS) entry which is preliminary data.</text>
</comment>
<proteinExistence type="predicted"/>
<name>A0ABP6B4S9_9ACTN</name>
<dbReference type="Proteomes" id="UP001499978">
    <property type="component" value="Unassembled WGS sequence"/>
</dbReference>
<organism evidence="1 2">
    <name type="scientific">Pilimelia columellifera subsp. columellifera</name>
    <dbReference type="NCBI Taxonomy" id="706583"/>
    <lineage>
        <taxon>Bacteria</taxon>
        <taxon>Bacillati</taxon>
        <taxon>Actinomycetota</taxon>
        <taxon>Actinomycetes</taxon>
        <taxon>Micromonosporales</taxon>
        <taxon>Micromonosporaceae</taxon>
        <taxon>Pilimelia</taxon>
    </lineage>
</organism>
<dbReference type="RefSeq" id="WP_344174297.1">
    <property type="nucleotide sequence ID" value="NZ_BAAARY010000027.1"/>
</dbReference>
<gene>
    <name evidence="1" type="ORF">GCM10010201_33940</name>
</gene>
<evidence type="ECO:0000313" key="1">
    <source>
        <dbReference type="EMBL" id="GAA2531650.1"/>
    </source>
</evidence>
<sequence length="438" mass="48810">MSIRSFEGLQRADERTLRCLPGGLGVGLQLRPEDAAEYQQEVAGRFTLDDRVAEGTRNSYEHLRTVFAYGVLCYEIYTLVGDHALLVIEQALRDRFVDFHGGTVTFIDHIGAEHHVAVARYVDVHSFLRANRPPRGRQCWRLRLARGATMAFRDGMLHDLRTWARKAGLLRGQRNHGIERALVELRNFVAHPTGYQLYGPVEAARTLHDLAEIINQLWGASTPGGRLYPAPTRREVVVMAWSTDGSERITVTAEALADSVDPDDRPWQCIILRAVFRPDEGYADPALRSYDSRVEATLYPTDLLWGPGTITDAAAWYAQHKTQSDMIDHLDQTFLIRHHDDLLCQPVRPQHAAAAPCDAQAGTWYAVKADHPNDAYQHVRNIVTAAGCQPHGQCNNCHAETLNVGPHHTATAGTLATVPLPPDVATPWAQPRAREMPA</sequence>
<reference evidence="2" key="1">
    <citation type="journal article" date="2019" name="Int. J. Syst. Evol. Microbiol.">
        <title>The Global Catalogue of Microorganisms (GCM) 10K type strain sequencing project: providing services to taxonomists for standard genome sequencing and annotation.</title>
        <authorList>
            <consortium name="The Broad Institute Genomics Platform"/>
            <consortium name="The Broad Institute Genome Sequencing Center for Infectious Disease"/>
            <person name="Wu L."/>
            <person name="Ma J."/>
        </authorList>
    </citation>
    <scope>NUCLEOTIDE SEQUENCE [LARGE SCALE GENOMIC DNA]</scope>
    <source>
        <strain evidence="2">JCM 3367</strain>
    </source>
</reference>